<dbReference type="Proteomes" id="UP000029629">
    <property type="component" value="Unassembled WGS sequence"/>
</dbReference>
<evidence type="ECO:0000256" key="1">
    <source>
        <dbReference type="ARBA" id="ARBA00010876"/>
    </source>
</evidence>
<dbReference type="NCBIfam" id="TIGR00005">
    <property type="entry name" value="rluA_subfam"/>
    <property type="match status" value="1"/>
</dbReference>
<dbReference type="Gene3D" id="3.10.290.10">
    <property type="entry name" value="RNA-binding S4 domain"/>
    <property type="match status" value="1"/>
</dbReference>
<dbReference type="PANTHER" id="PTHR21600:SF44">
    <property type="entry name" value="RIBOSOMAL LARGE SUBUNIT PSEUDOURIDINE SYNTHASE D"/>
    <property type="match status" value="1"/>
</dbReference>
<dbReference type="InterPro" id="IPR006145">
    <property type="entry name" value="PsdUridine_synth_RsuA/RluA"/>
</dbReference>
<dbReference type="GO" id="GO:0160140">
    <property type="term" value="F:23S rRNA pseudouridine(1911/1915/1917) synthase activity"/>
    <property type="evidence" value="ECO:0007669"/>
    <property type="project" value="UniProtKB-EC"/>
</dbReference>
<dbReference type="SUPFAM" id="SSF55120">
    <property type="entry name" value="Pseudouridine synthase"/>
    <property type="match status" value="1"/>
</dbReference>
<evidence type="ECO:0000259" key="7">
    <source>
        <dbReference type="SMART" id="SM00363"/>
    </source>
</evidence>
<evidence type="ECO:0000256" key="4">
    <source>
        <dbReference type="PIRSR" id="PIRSR606225-1"/>
    </source>
</evidence>
<dbReference type="RefSeq" id="WP_036558729.1">
    <property type="nucleotide sequence ID" value="NZ_JRNI01000018.1"/>
</dbReference>
<gene>
    <name evidence="8" type="ORF">HMPREF2130_05085</name>
</gene>
<dbReference type="CDD" id="cd02869">
    <property type="entry name" value="PseudoU_synth_RluA_like"/>
    <property type="match status" value="1"/>
</dbReference>
<keyword evidence="9" id="KW-1185">Reference proteome</keyword>
<dbReference type="Pfam" id="PF01479">
    <property type="entry name" value="S4"/>
    <property type="match status" value="1"/>
</dbReference>
<dbReference type="Pfam" id="PF00849">
    <property type="entry name" value="PseudoU_synth_2"/>
    <property type="match status" value="1"/>
</dbReference>
<comment type="caution">
    <text evidence="8">The sequence shown here is derived from an EMBL/GenBank/DDBJ whole genome shotgun (WGS) entry which is preliminary data.</text>
</comment>
<dbReference type="SMART" id="SM00363">
    <property type="entry name" value="S4"/>
    <property type="match status" value="1"/>
</dbReference>
<dbReference type="OrthoDB" id="9785808at2"/>
<dbReference type="EC" id="5.4.99.-" evidence="6"/>
<accession>A0A095Z8B9</accession>
<comment type="catalytic activity">
    <reaction evidence="3">
        <text>uridine(1911/1915/1917) in 23S rRNA = pseudouridine(1911/1915/1917) in 23S rRNA</text>
        <dbReference type="Rhea" id="RHEA:42524"/>
        <dbReference type="Rhea" id="RHEA-COMP:10097"/>
        <dbReference type="Rhea" id="RHEA-COMP:10098"/>
        <dbReference type="ChEBI" id="CHEBI:65314"/>
        <dbReference type="ChEBI" id="CHEBI:65315"/>
        <dbReference type="EC" id="5.4.99.23"/>
    </reaction>
</comment>
<dbReference type="InterPro" id="IPR050188">
    <property type="entry name" value="RluA_PseudoU_synthase"/>
</dbReference>
<name>A0A095Z8B9_9BURK</name>
<dbReference type="GO" id="GO:0000455">
    <property type="term" value="P:enzyme-directed rRNA pseudouridine synthesis"/>
    <property type="evidence" value="ECO:0007669"/>
    <property type="project" value="TreeGrafter"/>
</dbReference>
<dbReference type="AlphaFoldDB" id="A0A095Z8B9"/>
<dbReference type="PANTHER" id="PTHR21600">
    <property type="entry name" value="MITOCHONDRIAL RNA PSEUDOURIDINE SYNTHASE"/>
    <property type="match status" value="1"/>
</dbReference>
<comment type="function">
    <text evidence="6">Responsible for synthesis of pseudouridine from uracil.</text>
</comment>
<organism evidence="8 9">
    <name type="scientific">Oligella urethralis DNF00040</name>
    <dbReference type="NCBI Taxonomy" id="1401065"/>
    <lineage>
        <taxon>Bacteria</taxon>
        <taxon>Pseudomonadati</taxon>
        <taxon>Pseudomonadota</taxon>
        <taxon>Betaproteobacteria</taxon>
        <taxon>Burkholderiales</taxon>
        <taxon>Alcaligenaceae</taxon>
        <taxon>Oligella</taxon>
    </lineage>
</organism>
<evidence type="ECO:0000256" key="5">
    <source>
        <dbReference type="PROSITE-ProRule" id="PRU00182"/>
    </source>
</evidence>
<evidence type="ECO:0000256" key="2">
    <source>
        <dbReference type="ARBA" id="ARBA00023235"/>
    </source>
</evidence>
<dbReference type="InterPro" id="IPR006225">
    <property type="entry name" value="PsdUridine_synth_RluC/D"/>
</dbReference>
<dbReference type="EMBL" id="JRNI01000018">
    <property type="protein sequence ID" value="KGF30975.1"/>
    <property type="molecule type" value="Genomic_DNA"/>
</dbReference>
<comment type="similarity">
    <text evidence="1 6">Belongs to the pseudouridine synthase RluA family.</text>
</comment>
<dbReference type="PROSITE" id="PS50889">
    <property type="entry name" value="S4"/>
    <property type="match status" value="1"/>
</dbReference>
<dbReference type="InterPro" id="IPR006224">
    <property type="entry name" value="PsdUridine_synth_RluA-like_CS"/>
</dbReference>
<dbReference type="InterPro" id="IPR020103">
    <property type="entry name" value="PsdUridine_synth_cat_dom_sf"/>
</dbReference>
<evidence type="ECO:0000313" key="9">
    <source>
        <dbReference type="Proteomes" id="UP000029629"/>
    </source>
</evidence>
<dbReference type="eggNOG" id="COG0564">
    <property type="taxonomic scope" value="Bacteria"/>
</dbReference>
<dbReference type="SUPFAM" id="SSF55174">
    <property type="entry name" value="Alpha-L RNA-binding motif"/>
    <property type="match status" value="1"/>
</dbReference>
<feature type="active site" evidence="4">
    <location>
        <position position="154"/>
    </location>
</feature>
<proteinExistence type="inferred from homology"/>
<dbReference type="PROSITE" id="PS01129">
    <property type="entry name" value="PSI_RLU"/>
    <property type="match status" value="1"/>
</dbReference>
<dbReference type="InterPro" id="IPR036986">
    <property type="entry name" value="S4_RNA-bd_sf"/>
</dbReference>
<evidence type="ECO:0000256" key="6">
    <source>
        <dbReference type="RuleBase" id="RU362028"/>
    </source>
</evidence>
<keyword evidence="5" id="KW-0694">RNA-binding</keyword>
<protein>
    <recommendedName>
        <fullName evidence="6">Pseudouridine synthase</fullName>
        <ecNumber evidence="6">5.4.99.-</ecNumber>
    </recommendedName>
</protein>
<dbReference type="CDD" id="cd00165">
    <property type="entry name" value="S4"/>
    <property type="match status" value="1"/>
</dbReference>
<feature type="domain" description="RNA-binding S4" evidence="7">
    <location>
        <begin position="33"/>
        <end position="98"/>
    </location>
</feature>
<sequence>MTDQSLETAEHFDDDAVEPEALEFEMPLNFSSERLDKVLATLLPAHSRSRLQQWISDGWVKVNGQAAKVRQTIRAADRITVREQVAPEQMAFSPENLPLDIIAATEHYIIVNKAAGMVTHPGAGNWSGTLLNGLLYHFPELAQIPRAGIVHRLDKDTSGILMVARTEIAQTDLVRQLQARSVGRQYVALLKGHIAEAGTIDAAIGRDRRVAVRMSTDSPIAPKEARTHFQRQALGTWQGHPISRVECRLETGRTHQIRVHLSSLGYPLLGDGLYGGPAWLGAERQMLHAQQLSFMHPVDGVPLHFTAPIPAAMQQIIDAVDWIES</sequence>
<comment type="catalytic activity">
    <reaction evidence="6">
        <text>a uridine in RNA = a pseudouridine in RNA</text>
        <dbReference type="Rhea" id="RHEA:48348"/>
        <dbReference type="Rhea" id="RHEA-COMP:12068"/>
        <dbReference type="Rhea" id="RHEA-COMP:12069"/>
        <dbReference type="ChEBI" id="CHEBI:65314"/>
        <dbReference type="ChEBI" id="CHEBI:65315"/>
    </reaction>
</comment>
<evidence type="ECO:0000256" key="3">
    <source>
        <dbReference type="ARBA" id="ARBA00036882"/>
    </source>
</evidence>
<dbReference type="Gene3D" id="3.30.2350.10">
    <property type="entry name" value="Pseudouridine synthase"/>
    <property type="match status" value="1"/>
</dbReference>
<evidence type="ECO:0000313" key="8">
    <source>
        <dbReference type="EMBL" id="KGF30975.1"/>
    </source>
</evidence>
<dbReference type="GO" id="GO:0003723">
    <property type="term" value="F:RNA binding"/>
    <property type="evidence" value="ECO:0007669"/>
    <property type="project" value="UniProtKB-KW"/>
</dbReference>
<keyword evidence="2 6" id="KW-0413">Isomerase</keyword>
<dbReference type="InterPro" id="IPR002942">
    <property type="entry name" value="S4_RNA-bd"/>
</dbReference>
<reference evidence="8 9" key="1">
    <citation type="submission" date="2014-07" db="EMBL/GenBank/DDBJ databases">
        <authorList>
            <person name="McCorrison J."/>
            <person name="Sanka R."/>
            <person name="Torralba M."/>
            <person name="Gillis M."/>
            <person name="Haft D.H."/>
            <person name="Methe B."/>
            <person name="Sutton G."/>
            <person name="Nelson K.E."/>
        </authorList>
    </citation>
    <scope>NUCLEOTIDE SEQUENCE [LARGE SCALE GENOMIC DNA]</scope>
    <source>
        <strain evidence="8 9">DNF00040</strain>
    </source>
</reference>